<accession>A0A4Q9R8A6</accession>
<keyword evidence="1" id="KW-1133">Transmembrane helix</keyword>
<dbReference type="Proteomes" id="UP000292639">
    <property type="component" value="Unassembled WGS sequence"/>
</dbReference>
<organism evidence="2 3">
    <name type="scientific">Stutzerimonas kirkiae</name>
    <dbReference type="NCBI Taxonomy" id="2211392"/>
    <lineage>
        <taxon>Bacteria</taxon>
        <taxon>Pseudomonadati</taxon>
        <taxon>Pseudomonadota</taxon>
        <taxon>Gammaproteobacteria</taxon>
        <taxon>Pseudomonadales</taxon>
        <taxon>Pseudomonadaceae</taxon>
        <taxon>Stutzerimonas</taxon>
    </lineage>
</organism>
<evidence type="ECO:0000256" key="1">
    <source>
        <dbReference type="SAM" id="Phobius"/>
    </source>
</evidence>
<name>A0A4Q9R8A6_9GAMM</name>
<comment type="caution">
    <text evidence="2">The sequence shown here is derived from an EMBL/GenBank/DDBJ whole genome shotgun (WGS) entry which is preliminary data.</text>
</comment>
<gene>
    <name evidence="2" type="ORF">DNJ96_09805</name>
</gene>
<dbReference type="InterPro" id="IPR019670">
    <property type="entry name" value="DUF2523"/>
</dbReference>
<keyword evidence="1" id="KW-0472">Membrane</keyword>
<reference evidence="2 3" key="1">
    <citation type="submission" date="2018-06" db="EMBL/GenBank/DDBJ databases">
        <title>Three novel Pseudomonas species isolated from symptomatic oak.</title>
        <authorList>
            <person name="Bueno-Gonzalez V."/>
            <person name="Brady C."/>
        </authorList>
    </citation>
    <scope>NUCLEOTIDE SEQUENCE [LARGE SCALE GENOMIC DNA]</scope>
    <source>
        <strain evidence="2 3">P17C</strain>
    </source>
</reference>
<evidence type="ECO:0000313" key="3">
    <source>
        <dbReference type="Proteomes" id="UP000292639"/>
    </source>
</evidence>
<keyword evidence="1" id="KW-0812">Transmembrane</keyword>
<feature type="transmembrane region" description="Helical" evidence="1">
    <location>
        <begin position="15"/>
        <end position="37"/>
    </location>
</feature>
<dbReference type="EMBL" id="QJUP01000011">
    <property type="protein sequence ID" value="TBU96847.1"/>
    <property type="molecule type" value="Genomic_DNA"/>
</dbReference>
<dbReference type="Pfam" id="PF10734">
    <property type="entry name" value="DUF2523"/>
    <property type="match status" value="1"/>
</dbReference>
<sequence length="105" mass="11603">MPVIVTFIFMIVGPMIWYVFRIIGLGFVTYLGFNVVVDQALQYAMSNAGALAPALQNLLGIAKFDVAVSIYFSAITTRMIIAGINKAQDLKRAQVWKPWTGGKEM</sequence>
<dbReference type="AlphaFoldDB" id="A0A4Q9R8A6"/>
<proteinExistence type="predicted"/>
<evidence type="ECO:0000313" key="2">
    <source>
        <dbReference type="EMBL" id="TBU96847.1"/>
    </source>
</evidence>
<keyword evidence="3" id="KW-1185">Reference proteome</keyword>
<protein>
    <recommendedName>
        <fullName evidence="4">DUF2523 domain-containing protein</fullName>
    </recommendedName>
</protein>
<evidence type="ECO:0008006" key="4">
    <source>
        <dbReference type="Google" id="ProtNLM"/>
    </source>
</evidence>